<comment type="caution">
    <text evidence="3">The sequence shown here is derived from an EMBL/GenBank/DDBJ whole genome shotgun (WGS) entry which is preliminary data.</text>
</comment>
<feature type="signal peptide" evidence="2">
    <location>
        <begin position="1"/>
        <end position="24"/>
    </location>
</feature>
<gene>
    <name evidence="3" type="ORF">C7446_1195</name>
</gene>
<dbReference type="AlphaFoldDB" id="A0A420WYK0"/>
<dbReference type="EMBL" id="RBIN01000003">
    <property type="protein sequence ID" value="RKR06256.1"/>
    <property type="molecule type" value="Genomic_DNA"/>
</dbReference>
<accession>A0A420WYK0</accession>
<proteinExistence type="predicted"/>
<evidence type="ECO:0000256" key="2">
    <source>
        <dbReference type="SAM" id="SignalP"/>
    </source>
</evidence>
<feature type="region of interest" description="Disordered" evidence="1">
    <location>
        <begin position="24"/>
        <end position="47"/>
    </location>
</feature>
<keyword evidence="2" id="KW-0732">Signal</keyword>
<keyword evidence="4" id="KW-1185">Reference proteome</keyword>
<evidence type="ECO:0000256" key="1">
    <source>
        <dbReference type="SAM" id="MobiDB-lite"/>
    </source>
</evidence>
<name>A0A420WYK0_9GAMM</name>
<sequence>MQGRPLRSGMILAVGSILALSGCASDSNQSTQGDNASAAMTAPQHQQYRNTSEGYTLTYPEQWDTNVIEQDSAQWMGQTLPAENVAMFHYKNYESDGAPQPLTALAVYTQQQWEQLKSQSRPLPPVMARKGDRILAAYIASSNPYDPESANGQAFARRVPAPDDLRSAISW</sequence>
<organism evidence="3 4">
    <name type="scientific">Kushneria sinocarnis</name>
    <dbReference type="NCBI Taxonomy" id="595502"/>
    <lineage>
        <taxon>Bacteria</taxon>
        <taxon>Pseudomonadati</taxon>
        <taxon>Pseudomonadota</taxon>
        <taxon>Gammaproteobacteria</taxon>
        <taxon>Oceanospirillales</taxon>
        <taxon>Halomonadaceae</taxon>
        <taxon>Kushneria</taxon>
    </lineage>
</organism>
<feature type="compositionally biased region" description="Polar residues" evidence="1">
    <location>
        <begin position="24"/>
        <end position="35"/>
    </location>
</feature>
<dbReference type="PROSITE" id="PS51257">
    <property type="entry name" value="PROKAR_LIPOPROTEIN"/>
    <property type="match status" value="1"/>
</dbReference>
<protein>
    <submittedName>
        <fullName evidence="3">Uncharacterized protein</fullName>
    </submittedName>
</protein>
<feature type="chain" id="PRO_5019491754" evidence="2">
    <location>
        <begin position="25"/>
        <end position="171"/>
    </location>
</feature>
<dbReference type="Proteomes" id="UP000281975">
    <property type="component" value="Unassembled WGS sequence"/>
</dbReference>
<evidence type="ECO:0000313" key="3">
    <source>
        <dbReference type="EMBL" id="RKR06256.1"/>
    </source>
</evidence>
<evidence type="ECO:0000313" key="4">
    <source>
        <dbReference type="Proteomes" id="UP000281975"/>
    </source>
</evidence>
<reference evidence="3 4" key="1">
    <citation type="submission" date="2018-10" db="EMBL/GenBank/DDBJ databases">
        <title>Genomic Encyclopedia of Type Strains, Phase IV (KMG-IV): sequencing the most valuable type-strain genomes for metagenomic binning, comparative biology and taxonomic classification.</title>
        <authorList>
            <person name="Goeker M."/>
        </authorList>
    </citation>
    <scope>NUCLEOTIDE SEQUENCE [LARGE SCALE GENOMIC DNA]</scope>
    <source>
        <strain evidence="3 4">DSM 23229</strain>
    </source>
</reference>